<dbReference type="KEGG" id="bca:BCE_3192"/>
<dbReference type="HOGENOM" id="CLU_3371824_0_0_9"/>
<gene>
    <name evidence="1" type="ordered locus">BCE_3192</name>
</gene>
<dbReference type="Proteomes" id="UP000002527">
    <property type="component" value="Chromosome"/>
</dbReference>
<dbReference type="AlphaFoldDB" id="Q735G0"/>
<organism evidence="1 2">
    <name type="scientific">Bacillus cereus (strain ATCC 10987 / NRS 248)</name>
    <dbReference type="NCBI Taxonomy" id="222523"/>
    <lineage>
        <taxon>Bacteria</taxon>
        <taxon>Bacillati</taxon>
        <taxon>Bacillota</taxon>
        <taxon>Bacilli</taxon>
        <taxon>Bacillales</taxon>
        <taxon>Bacillaceae</taxon>
        <taxon>Bacillus</taxon>
        <taxon>Bacillus cereus group</taxon>
    </lineage>
</organism>
<reference evidence="1 2" key="1">
    <citation type="journal article" date="2004" name="Nucleic Acids Res.">
        <title>The genome sequence of Bacillus cereus ATCC 10987 reveals metabolic adaptations and a large plasmid related to Bacillus anthracis pXO1.</title>
        <authorList>
            <person name="Rasko D.A."/>
            <person name="Ravel J."/>
            <person name="Okstad O.A."/>
            <person name="Helgason E."/>
            <person name="Cer R.Z."/>
            <person name="Jiang L."/>
            <person name="Shores K.A."/>
            <person name="Fouts D.E."/>
            <person name="Tourasse N.J."/>
            <person name="Angiuoli S.V."/>
            <person name="Kolonay J."/>
            <person name="Nelson W.C."/>
            <person name="Kolsto A.-B."/>
            <person name="Fraser C.M."/>
            <person name="Read T.D."/>
        </authorList>
    </citation>
    <scope>NUCLEOTIDE SEQUENCE [LARGE SCALE GENOMIC DNA]</scope>
    <source>
        <strain evidence="2">ATCC 10987 / NRS 248</strain>
    </source>
</reference>
<dbReference type="EMBL" id="AE017194">
    <property type="protein sequence ID" value="AAS42102.1"/>
    <property type="molecule type" value="Genomic_DNA"/>
</dbReference>
<name>Q735G0_BACC1</name>
<sequence>MSVFFMGKNDVLKRVNENLKNYRNEKEFLQFIFV</sequence>
<accession>Q735G0</accession>
<evidence type="ECO:0000313" key="1">
    <source>
        <dbReference type="EMBL" id="AAS42102.1"/>
    </source>
</evidence>
<evidence type="ECO:0000313" key="2">
    <source>
        <dbReference type="Proteomes" id="UP000002527"/>
    </source>
</evidence>
<proteinExistence type="predicted"/>
<protein>
    <submittedName>
        <fullName evidence="1">Uncharacterized protein</fullName>
    </submittedName>
</protein>